<dbReference type="AlphaFoldDB" id="A0A7S2FFN6"/>
<proteinExistence type="inferred from homology"/>
<sequence>MALVNITNVTVLDNPTVFTNPFQFEVEFECLGALEDDLEWKVTYVGSAEDQTHDQVLEEVMVGPVPVGVSKFVLQADGPDAALIPVNDMVGLTVVLITCFYREKEFVRIGYYVNNEYYHTSPLQSAPPSPATVPPQSPSLGVAILPGQISSPHRTVQGAVQPQPVSAEELQEMINAGRHIESSHVYRNILCDKPRVTRFQIDWTSSMHSADVGGIMSVQMGNEEHMHDAMEQSEPAEELMDTGDEAGYQPQQVLMS</sequence>
<dbReference type="InterPro" id="IPR036747">
    <property type="entry name" value="ASF1-like_sf"/>
</dbReference>
<reference evidence="7" key="1">
    <citation type="submission" date="2021-01" db="EMBL/GenBank/DDBJ databases">
        <authorList>
            <person name="Corre E."/>
            <person name="Pelletier E."/>
            <person name="Niang G."/>
            <person name="Scheremetjew M."/>
            <person name="Finn R."/>
            <person name="Kale V."/>
            <person name="Holt S."/>
            <person name="Cochrane G."/>
            <person name="Meng A."/>
            <person name="Brown T."/>
            <person name="Cohen L."/>
        </authorList>
    </citation>
    <scope>NUCLEOTIDE SEQUENCE</scope>
    <source>
        <strain evidence="7">CCMP1381</strain>
    </source>
</reference>
<keyword evidence="6" id="KW-0539">Nucleus</keyword>
<dbReference type="GO" id="GO:0006335">
    <property type="term" value="P:DNA replication-dependent chromatin assembly"/>
    <property type="evidence" value="ECO:0007669"/>
    <property type="project" value="TreeGrafter"/>
</dbReference>
<dbReference type="InterPro" id="IPR006818">
    <property type="entry name" value="ASF1-like"/>
</dbReference>
<evidence type="ECO:0008006" key="8">
    <source>
        <dbReference type="Google" id="ProtNLM"/>
    </source>
</evidence>
<evidence type="ECO:0000256" key="6">
    <source>
        <dbReference type="ARBA" id="ARBA00023242"/>
    </source>
</evidence>
<evidence type="ECO:0000256" key="1">
    <source>
        <dbReference type="ARBA" id="ARBA00004123"/>
    </source>
</evidence>
<dbReference type="GO" id="GO:0005634">
    <property type="term" value="C:nucleus"/>
    <property type="evidence" value="ECO:0007669"/>
    <property type="project" value="UniProtKB-SubCell"/>
</dbReference>
<gene>
    <name evidence="7" type="ORF">DSPE1174_LOCUS6833</name>
</gene>
<dbReference type="SUPFAM" id="SSF101546">
    <property type="entry name" value="ASF1-like"/>
    <property type="match status" value="1"/>
</dbReference>
<accession>A0A7S2FFN6</accession>
<keyword evidence="3" id="KW-0805">Transcription regulation</keyword>
<name>A0A7S2FFN6_9STRA</name>
<dbReference type="GO" id="GO:0000785">
    <property type="term" value="C:chromatin"/>
    <property type="evidence" value="ECO:0007669"/>
    <property type="project" value="TreeGrafter"/>
</dbReference>
<dbReference type="EMBL" id="HBGS01012932">
    <property type="protein sequence ID" value="CAD9392298.1"/>
    <property type="molecule type" value="Transcribed_RNA"/>
</dbReference>
<protein>
    <recommendedName>
        <fullName evidence="8">Anti-silencing function protein 1</fullName>
    </recommendedName>
</protein>
<keyword evidence="5" id="KW-0143">Chaperone</keyword>
<comment type="subcellular location">
    <subcellularLocation>
        <location evidence="1">Nucleus</location>
    </subcellularLocation>
</comment>
<evidence type="ECO:0000256" key="3">
    <source>
        <dbReference type="ARBA" id="ARBA00023015"/>
    </source>
</evidence>
<dbReference type="GO" id="GO:0042393">
    <property type="term" value="F:histone binding"/>
    <property type="evidence" value="ECO:0007669"/>
    <property type="project" value="TreeGrafter"/>
</dbReference>
<evidence type="ECO:0000256" key="2">
    <source>
        <dbReference type="ARBA" id="ARBA00006051"/>
    </source>
</evidence>
<evidence type="ECO:0000256" key="5">
    <source>
        <dbReference type="ARBA" id="ARBA00023186"/>
    </source>
</evidence>
<dbReference type="Gene3D" id="2.60.40.1490">
    <property type="entry name" value="Histone chaperone ASF1-like"/>
    <property type="match status" value="2"/>
</dbReference>
<comment type="similarity">
    <text evidence="2">Belongs to the ASF1 family.</text>
</comment>
<dbReference type="PANTHER" id="PTHR12040">
    <property type="entry name" value="ANTI-SILENCING PROTEIN 1"/>
    <property type="match status" value="1"/>
</dbReference>
<evidence type="ECO:0000313" key="7">
    <source>
        <dbReference type="EMBL" id="CAD9392298.1"/>
    </source>
</evidence>
<keyword evidence="4" id="KW-0804">Transcription</keyword>
<evidence type="ECO:0000256" key="4">
    <source>
        <dbReference type="ARBA" id="ARBA00023163"/>
    </source>
</evidence>
<dbReference type="Pfam" id="PF04729">
    <property type="entry name" value="ASF1_hist_chap"/>
    <property type="match status" value="1"/>
</dbReference>
<dbReference type="PANTHER" id="PTHR12040:SF0">
    <property type="entry name" value="HISTONE CHAPERONE ASF1"/>
    <property type="match status" value="1"/>
</dbReference>
<organism evidence="7">
    <name type="scientific">Octactis speculum</name>
    <dbReference type="NCBI Taxonomy" id="3111310"/>
    <lineage>
        <taxon>Eukaryota</taxon>
        <taxon>Sar</taxon>
        <taxon>Stramenopiles</taxon>
        <taxon>Ochrophyta</taxon>
        <taxon>Dictyochophyceae</taxon>
        <taxon>Dictyochales</taxon>
        <taxon>Dictyochaceae</taxon>
        <taxon>Octactis</taxon>
    </lineage>
</organism>